<protein>
    <submittedName>
        <fullName evidence="1">Uncharacterized protein</fullName>
    </submittedName>
</protein>
<dbReference type="AlphaFoldDB" id="A0A9Q3BSH4"/>
<evidence type="ECO:0000313" key="2">
    <source>
        <dbReference type="Proteomes" id="UP000765509"/>
    </source>
</evidence>
<gene>
    <name evidence="1" type="ORF">O181_011241</name>
</gene>
<proteinExistence type="predicted"/>
<organism evidence="1 2">
    <name type="scientific">Austropuccinia psidii MF-1</name>
    <dbReference type="NCBI Taxonomy" id="1389203"/>
    <lineage>
        <taxon>Eukaryota</taxon>
        <taxon>Fungi</taxon>
        <taxon>Dikarya</taxon>
        <taxon>Basidiomycota</taxon>
        <taxon>Pucciniomycotina</taxon>
        <taxon>Pucciniomycetes</taxon>
        <taxon>Pucciniales</taxon>
        <taxon>Sphaerophragmiaceae</taxon>
        <taxon>Austropuccinia</taxon>
    </lineage>
</organism>
<accession>A0A9Q3BSH4</accession>
<evidence type="ECO:0000313" key="1">
    <source>
        <dbReference type="EMBL" id="MBW0471526.1"/>
    </source>
</evidence>
<dbReference type="Proteomes" id="UP000765509">
    <property type="component" value="Unassembled WGS sequence"/>
</dbReference>
<comment type="caution">
    <text evidence="1">The sequence shown here is derived from an EMBL/GenBank/DDBJ whole genome shotgun (WGS) entry which is preliminary data.</text>
</comment>
<dbReference type="EMBL" id="AVOT02002787">
    <property type="protein sequence ID" value="MBW0471526.1"/>
    <property type="molecule type" value="Genomic_DNA"/>
</dbReference>
<name>A0A9Q3BSH4_9BASI</name>
<keyword evidence="2" id="KW-1185">Reference proteome</keyword>
<sequence>MSRIRDWGERAYIHVYRRGLASRLLDQLDSHHGNFDSLQELMDITLELDTSFEWDFFIKDSSKGEELILGYDLLYHFNPIIDWKNVLISYDSSGIKSSTNNEFCTAFNSVALVDELKTPSLPPSFHIPSIKPSQYLRPLRDKVFKEIKDVEEDVAISSLYLFQEDMDLPPLSFNSSLEEQWDEEEEAEGIVTVLKVVPPVYHQHLDAFSKVKAEKLPSHCTCYHHSKLEGLLHPVSVISSLSKLCQKHYRPKFQRK</sequence>
<reference evidence="1" key="1">
    <citation type="submission" date="2021-03" db="EMBL/GenBank/DDBJ databases">
        <title>Draft genome sequence of rust myrtle Austropuccinia psidii MF-1, a brazilian biotype.</title>
        <authorList>
            <person name="Quecine M.C."/>
            <person name="Pachon D.M.R."/>
            <person name="Bonatelli M.L."/>
            <person name="Correr F.H."/>
            <person name="Franceschini L.M."/>
            <person name="Leite T.F."/>
            <person name="Margarido G.R.A."/>
            <person name="Almeida C.A."/>
            <person name="Ferrarezi J.A."/>
            <person name="Labate C.A."/>
        </authorList>
    </citation>
    <scope>NUCLEOTIDE SEQUENCE</scope>
    <source>
        <strain evidence="1">MF-1</strain>
    </source>
</reference>